<dbReference type="Proteomes" id="UP000568109">
    <property type="component" value="Unassembled WGS sequence"/>
</dbReference>
<dbReference type="Pfam" id="PF11178">
    <property type="entry name" value="DUF2963"/>
    <property type="match status" value="3"/>
</dbReference>
<sequence>MNQTQITTDNYGYKTITEFNDQNEKIKETIYRPNETIHSLREFDPKTKKIIKFFHQNIENKILINEEYDPKTGKTTKSHKYRPDGSLHYILENNPAGKKIKYTFFRENNTLCYFEEYEPKTGKISKQAYFNDDGLLHSLVILIPKPGEENTHTFYRPDGSIKSRDWFKAGGIRINTIWYHPDGSIESEYQFDLSHLKKNRLTKQQPRSGRTNTTLYI</sequence>
<evidence type="ECO:0000313" key="3">
    <source>
        <dbReference type="Proteomes" id="UP000568109"/>
    </source>
</evidence>
<evidence type="ECO:0000313" key="2">
    <source>
        <dbReference type="EMBL" id="NWN45977.1"/>
    </source>
</evidence>
<feature type="domain" description="DUF2963" evidence="1">
    <location>
        <begin position="81"/>
        <end position="128"/>
    </location>
</feature>
<accession>A0A851HAP2</accession>
<dbReference type="EMBL" id="JABUOH010000054">
    <property type="protein sequence ID" value="NWN45977.1"/>
    <property type="molecule type" value="Genomic_DNA"/>
</dbReference>
<feature type="domain" description="DUF2963" evidence="1">
    <location>
        <begin position="155"/>
        <end position="200"/>
    </location>
</feature>
<organism evidence="2 3">
    <name type="scientific">Candidatus Phytoplasma pruni</name>
    <dbReference type="NCBI Taxonomy" id="479893"/>
    <lineage>
        <taxon>Bacteria</taxon>
        <taxon>Bacillati</taxon>
        <taxon>Mycoplasmatota</taxon>
        <taxon>Mollicutes</taxon>
        <taxon>Acholeplasmatales</taxon>
        <taxon>Acholeplasmataceae</taxon>
        <taxon>Candidatus Phytoplasma</taxon>
        <taxon>16SrIII (X-disease group)</taxon>
    </lineage>
</organism>
<name>A0A851HAP2_9MOLU</name>
<feature type="domain" description="DUF2963" evidence="1">
    <location>
        <begin position="13"/>
        <end position="53"/>
    </location>
</feature>
<dbReference type="AlphaFoldDB" id="A0A851HAP2"/>
<reference evidence="2 3" key="1">
    <citation type="submission" date="2020-06" db="EMBL/GenBank/DDBJ databases">
        <title>Draft genome sequence of Candidatus Phytoplasma pruni (X-disease group, subgroup 16SrIII-B) strain ChTDIII from Argentina.</title>
        <authorList>
            <person name="Fernandez F.D."/>
            <person name="Zuebert C."/>
            <person name="Huettel B."/>
            <person name="Kube M."/>
            <person name="Conci L.R."/>
        </authorList>
    </citation>
    <scope>NUCLEOTIDE SEQUENCE [LARGE SCALE GENOMIC DNA]</scope>
    <source>
        <strain evidence="2 3">ChTDIII</strain>
    </source>
</reference>
<evidence type="ECO:0000259" key="1">
    <source>
        <dbReference type="Pfam" id="PF11178"/>
    </source>
</evidence>
<dbReference type="InterPro" id="IPR021348">
    <property type="entry name" value="DUF2963"/>
</dbReference>
<gene>
    <name evidence="2" type="ORF">HR065_02685</name>
</gene>
<dbReference type="Gene3D" id="3.90.930.1">
    <property type="match status" value="1"/>
</dbReference>
<keyword evidence="3" id="KW-1185">Reference proteome</keyword>
<comment type="caution">
    <text evidence="2">The sequence shown here is derived from an EMBL/GenBank/DDBJ whole genome shotgun (WGS) entry which is preliminary data.</text>
</comment>
<proteinExistence type="predicted"/>
<dbReference type="RefSeq" id="WP_178734361.1">
    <property type="nucleotide sequence ID" value="NZ_JABUOH010000054.1"/>
</dbReference>
<protein>
    <submittedName>
        <fullName evidence="2">DUF2963 domain-containing protein</fullName>
    </submittedName>
</protein>